<evidence type="ECO:0000259" key="15">
    <source>
        <dbReference type="PROSITE" id="PS51483"/>
    </source>
</evidence>
<dbReference type="SUPFAM" id="SSF46955">
    <property type="entry name" value="Putative DNA-binding domain"/>
    <property type="match status" value="2"/>
</dbReference>
<comment type="similarity">
    <text evidence="2">Belongs to the phenylalanyl-tRNA synthetase beta subunit family. Type 1 subfamily.</text>
</comment>
<evidence type="ECO:0000256" key="1">
    <source>
        <dbReference type="ARBA" id="ARBA00001946"/>
    </source>
</evidence>
<organism evidence="16 17">
    <name type="scientific">Candidatus Liptonbacteria bacterium CG11_big_fil_rev_8_21_14_0_20_35_14</name>
    <dbReference type="NCBI Taxonomy" id="1974634"/>
    <lineage>
        <taxon>Bacteria</taxon>
        <taxon>Candidatus Liptoniibacteriota</taxon>
    </lineage>
</organism>
<keyword evidence="11" id="KW-0030">Aminoacyl-tRNA synthetase</keyword>
<dbReference type="GO" id="GO:0005524">
    <property type="term" value="F:ATP binding"/>
    <property type="evidence" value="ECO:0007669"/>
    <property type="project" value="UniProtKB-KW"/>
</dbReference>
<dbReference type="Gene3D" id="3.30.930.10">
    <property type="entry name" value="Bira Bifunctional Protein, Domain 2"/>
    <property type="match status" value="1"/>
</dbReference>
<dbReference type="PROSITE" id="PS51447">
    <property type="entry name" value="FDX_ACB"/>
    <property type="match status" value="1"/>
</dbReference>
<reference evidence="16 17" key="1">
    <citation type="submission" date="2017-09" db="EMBL/GenBank/DDBJ databases">
        <title>Depth-based differentiation of microbial function through sediment-hosted aquifers and enrichment of novel symbionts in the deep terrestrial subsurface.</title>
        <authorList>
            <person name="Probst A.J."/>
            <person name="Ladd B."/>
            <person name="Jarett J.K."/>
            <person name="Geller-Mcgrath D.E."/>
            <person name="Sieber C.M."/>
            <person name="Emerson J.B."/>
            <person name="Anantharaman K."/>
            <person name="Thomas B.C."/>
            <person name="Malmstrom R."/>
            <person name="Stieglmeier M."/>
            <person name="Klingl A."/>
            <person name="Woyke T."/>
            <person name="Ryan C.M."/>
            <person name="Banfield J.F."/>
        </authorList>
    </citation>
    <scope>NUCLEOTIDE SEQUENCE [LARGE SCALE GENOMIC DNA]</scope>
    <source>
        <strain evidence="16">CG11_big_fil_rev_8_21_14_0_20_35_14</strain>
    </source>
</reference>
<dbReference type="GO" id="GO:0009328">
    <property type="term" value="C:phenylalanine-tRNA ligase complex"/>
    <property type="evidence" value="ECO:0007669"/>
    <property type="project" value="TreeGrafter"/>
</dbReference>
<sequence length="629" mass="72063">MKFSYKLLKKIDPKIKERDKIINDLINHSFEVDEVLDNTLDISILPNRYNDASGHIGIARELAIASNRVLKYEFKTLEKKGKIDIEVEDNKYCSRYIGAVLSLESFKTTQYITDVLKDGGIKSINGIVDVMNYVMLLTGQPMHAFDYDKVVGGIKVKKINKKDKFITLDNIEIKIPSGTLVIADDEGVLAIAGVKGGKRAEVTEKTKKILVEAATFNQVSIFKTVKAINLKTDASLRFSHNLCSDLAERGMVEALDILKKEFKAEMVALKDLRFDKKIEKKILFSIERFEKFIGMSLLEKDILRVFELLDFKVNKKKEVFEILISKFRVDIETEEDLFEEVVRVVGINKVKPEAPIVSIGKSLFDETLLLKNKVSDILTGFSLDEVYTYSFNKDQGVELLNPISLDREFLRSRLTFNLEEVVKNNFRFFNEVNIFEIGRVFIEEKDKTFFEVYHLGIAVGNKKEGSFLFLRGVLEGLFRKLDLEFSFKQDKNKLIIYIDHKIIGLAYEKENISIAEINFCDLVKVATSRKSFKPIVKFPLVGRDISVLVSPDVRVGDMFSKIQKINLKEIVDIDMIDFYEGKKISDGVKSVTFRIMMQSNEKSITSKEVDIIINKIIKLLEQDFKGKVR</sequence>
<evidence type="ECO:0000313" key="16">
    <source>
        <dbReference type="EMBL" id="PIR05176.1"/>
    </source>
</evidence>
<feature type="domain" description="B5" evidence="15">
    <location>
        <begin position="277"/>
        <end position="352"/>
    </location>
</feature>
<proteinExistence type="inferred from homology"/>
<evidence type="ECO:0000256" key="5">
    <source>
        <dbReference type="ARBA" id="ARBA00022598"/>
    </source>
</evidence>
<comment type="cofactor">
    <cofactor evidence="1">
        <name>Mg(2+)</name>
        <dbReference type="ChEBI" id="CHEBI:18420"/>
    </cofactor>
</comment>
<dbReference type="Pfam" id="PF03484">
    <property type="entry name" value="B5"/>
    <property type="match status" value="1"/>
</dbReference>
<feature type="domain" description="FDX-ACB" evidence="14">
    <location>
        <begin position="536"/>
        <end position="629"/>
    </location>
</feature>
<protein>
    <recommendedName>
        <fullName evidence="4">phenylalanine--tRNA ligase</fullName>
        <ecNumber evidence="4">6.1.1.20</ecNumber>
    </recommendedName>
    <alternativeName>
        <fullName evidence="12">Phenylalanyl-tRNA synthetase beta subunit</fullName>
    </alternativeName>
</protein>
<dbReference type="EMBL" id="PCWO01000006">
    <property type="protein sequence ID" value="PIR05176.1"/>
    <property type="molecule type" value="Genomic_DNA"/>
</dbReference>
<evidence type="ECO:0000256" key="2">
    <source>
        <dbReference type="ARBA" id="ARBA00008653"/>
    </source>
</evidence>
<dbReference type="InterPro" id="IPR020825">
    <property type="entry name" value="Phe-tRNA_synthase-like_B3/B4"/>
</dbReference>
<evidence type="ECO:0000256" key="9">
    <source>
        <dbReference type="ARBA" id="ARBA00022842"/>
    </source>
</evidence>
<accession>A0A2H0NAQ2</accession>
<keyword evidence="6" id="KW-0479">Metal-binding</keyword>
<evidence type="ECO:0000256" key="8">
    <source>
        <dbReference type="ARBA" id="ARBA00022840"/>
    </source>
</evidence>
<dbReference type="PANTHER" id="PTHR10947">
    <property type="entry name" value="PHENYLALANYL-TRNA SYNTHETASE BETA CHAIN AND LEUCINE-RICH REPEAT-CONTAINING PROTEIN 47"/>
    <property type="match status" value="1"/>
</dbReference>
<dbReference type="SMART" id="SM00874">
    <property type="entry name" value="B5"/>
    <property type="match status" value="1"/>
</dbReference>
<dbReference type="PROSITE" id="PS51483">
    <property type="entry name" value="B5"/>
    <property type="match status" value="1"/>
</dbReference>
<evidence type="ECO:0000256" key="13">
    <source>
        <dbReference type="ARBA" id="ARBA00049255"/>
    </source>
</evidence>
<dbReference type="SMART" id="SM00896">
    <property type="entry name" value="FDX-ACB"/>
    <property type="match status" value="1"/>
</dbReference>
<dbReference type="Proteomes" id="UP000229893">
    <property type="component" value="Unassembled WGS sequence"/>
</dbReference>
<gene>
    <name evidence="16" type="primary">pheT</name>
    <name evidence="16" type="ORF">COV57_00485</name>
</gene>
<evidence type="ECO:0000256" key="6">
    <source>
        <dbReference type="ARBA" id="ARBA00022723"/>
    </source>
</evidence>
<comment type="caution">
    <text evidence="16">The sequence shown here is derived from an EMBL/GenBank/DDBJ whole genome shotgun (WGS) entry which is preliminary data.</text>
</comment>
<dbReference type="NCBIfam" id="TIGR00472">
    <property type="entry name" value="pheT_bact"/>
    <property type="match status" value="1"/>
</dbReference>
<dbReference type="InterPro" id="IPR004532">
    <property type="entry name" value="Phe-tRNA-ligase_IIc_bsu_bact"/>
</dbReference>
<dbReference type="InterPro" id="IPR045060">
    <property type="entry name" value="Phe-tRNA-ligase_IIc_bsu"/>
</dbReference>
<comment type="subunit">
    <text evidence="3">Tetramer of two alpha and two beta subunits.</text>
</comment>
<dbReference type="SMART" id="SM00873">
    <property type="entry name" value="B3_4"/>
    <property type="match status" value="1"/>
</dbReference>
<name>A0A2H0NAQ2_9BACT</name>
<dbReference type="SUPFAM" id="SSF55681">
    <property type="entry name" value="Class II aaRS and biotin synthetases"/>
    <property type="match status" value="1"/>
</dbReference>
<dbReference type="GO" id="GO:0000287">
    <property type="term" value="F:magnesium ion binding"/>
    <property type="evidence" value="ECO:0007669"/>
    <property type="project" value="InterPro"/>
</dbReference>
<dbReference type="GO" id="GO:0003723">
    <property type="term" value="F:RNA binding"/>
    <property type="evidence" value="ECO:0007669"/>
    <property type="project" value="InterPro"/>
</dbReference>
<dbReference type="InterPro" id="IPR036690">
    <property type="entry name" value="Fdx_antiC-bd_sf"/>
</dbReference>
<keyword evidence="5 16" id="KW-0436">Ligase</keyword>
<keyword evidence="8" id="KW-0067">ATP-binding</keyword>
<evidence type="ECO:0000256" key="3">
    <source>
        <dbReference type="ARBA" id="ARBA00011209"/>
    </source>
</evidence>
<dbReference type="Pfam" id="PF17759">
    <property type="entry name" value="tRNA_synthFbeta"/>
    <property type="match status" value="1"/>
</dbReference>
<dbReference type="AlphaFoldDB" id="A0A2H0NAQ2"/>
<dbReference type="GO" id="GO:0006432">
    <property type="term" value="P:phenylalanyl-tRNA aminoacylation"/>
    <property type="evidence" value="ECO:0007669"/>
    <property type="project" value="InterPro"/>
</dbReference>
<dbReference type="SUPFAM" id="SSF56037">
    <property type="entry name" value="PheT/TilS domain"/>
    <property type="match status" value="1"/>
</dbReference>
<evidence type="ECO:0000256" key="12">
    <source>
        <dbReference type="ARBA" id="ARBA00033189"/>
    </source>
</evidence>
<dbReference type="PANTHER" id="PTHR10947:SF0">
    <property type="entry name" value="PHENYLALANINE--TRNA LIGASE BETA SUBUNIT"/>
    <property type="match status" value="1"/>
</dbReference>
<dbReference type="InterPro" id="IPR041616">
    <property type="entry name" value="PheRS_beta_core"/>
</dbReference>
<dbReference type="InterPro" id="IPR009061">
    <property type="entry name" value="DNA-bd_dom_put_sf"/>
</dbReference>
<dbReference type="Gene3D" id="3.50.40.10">
    <property type="entry name" value="Phenylalanyl-trna Synthetase, Chain B, domain 3"/>
    <property type="match status" value="1"/>
</dbReference>
<evidence type="ECO:0000259" key="14">
    <source>
        <dbReference type="PROSITE" id="PS51447"/>
    </source>
</evidence>
<keyword evidence="10" id="KW-0648">Protein biosynthesis</keyword>
<evidence type="ECO:0000313" key="17">
    <source>
        <dbReference type="Proteomes" id="UP000229893"/>
    </source>
</evidence>
<dbReference type="InterPro" id="IPR005146">
    <property type="entry name" value="B3/B4_tRNA-bd"/>
</dbReference>
<evidence type="ECO:0000256" key="11">
    <source>
        <dbReference type="ARBA" id="ARBA00023146"/>
    </source>
</evidence>
<comment type="catalytic activity">
    <reaction evidence="13">
        <text>tRNA(Phe) + L-phenylalanine + ATP = L-phenylalanyl-tRNA(Phe) + AMP + diphosphate + H(+)</text>
        <dbReference type="Rhea" id="RHEA:19413"/>
        <dbReference type="Rhea" id="RHEA-COMP:9668"/>
        <dbReference type="Rhea" id="RHEA-COMP:9699"/>
        <dbReference type="ChEBI" id="CHEBI:15378"/>
        <dbReference type="ChEBI" id="CHEBI:30616"/>
        <dbReference type="ChEBI" id="CHEBI:33019"/>
        <dbReference type="ChEBI" id="CHEBI:58095"/>
        <dbReference type="ChEBI" id="CHEBI:78442"/>
        <dbReference type="ChEBI" id="CHEBI:78531"/>
        <dbReference type="ChEBI" id="CHEBI:456215"/>
        <dbReference type="EC" id="6.1.1.20"/>
    </reaction>
</comment>
<keyword evidence="9" id="KW-0460">Magnesium</keyword>
<dbReference type="InterPro" id="IPR005147">
    <property type="entry name" value="tRNA_synthase_B5-dom"/>
</dbReference>
<dbReference type="Pfam" id="PF03483">
    <property type="entry name" value="B3_4"/>
    <property type="match status" value="1"/>
</dbReference>
<dbReference type="Gene3D" id="3.30.70.380">
    <property type="entry name" value="Ferrodoxin-fold anticodon-binding domain"/>
    <property type="match status" value="1"/>
</dbReference>
<dbReference type="SUPFAM" id="SSF54991">
    <property type="entry name" value="Anticodon-binding domain of PheRS"/>
    <property type="match status" value="1"/>
</dbReference>
<dbReference type="Gene3D" id="3.30.56.10">
    <property type="match status" value="2"/>
</dbReference>
<dbReference type="Pfam" id="PF03147">
    <property type="entry name" value="FDX-ACB"/>
    <property type="match status" value="1"/>
</dbReference>
<evidence type="ECO:0000256" key="10">
    <source>
        <dbReference type="ARBA" id="ARBA00022917"/>
    </source>
</evidence>
<evidence type="ECO:0000256" key="4">
    <source>
        <dbReference type="ARBA" id="ARBA00012814"/>
    </source>
</evidence>
<keyword evidence="7" id="KW-0547">Nucleotide-binding</keyword>
<evidence type="ECO:0000256" key="7">
    <source>
        <dbReference type="ARBA" id="ARBA00022741"/>
    </source>
</evidence>
<dbReference type="GO" id="GO:0004826">
    <property type="term" value="F:phenylalanine-tRNA ligase activity"/>
    <property type="evidence" value="ECO:0007669"/>
    <property type="project" value="UniProtKB-EC"/>
</dbReference>
<dbReference type="InterPro" id="IPR045864">
    <property type="entry name" value="aa-tRNA-synth_II/BPL/LPL"/>
</dbReference>
<dbReference type="EC" id="6.1.1.20" evidence="4"/>
<dbReference type="InterPro" id="IPR005121">
    <property type="entry name" value="Fdx_antiC-bd"/>
</dbReference>